<evidence type="ECO:0000259" key="6">
    <source>
        <dbReference type="Pfam" id="PF00817"/>
    </source>
</evidence>
<dbReference type="SUPFAM" id="SSF56672">
    <property type="entry name" value="DNA/RNA polymerases"/>
    <property type="match status" value="1"/>
</dbReference>
<dbReference type="Pfam" id="PF20114">
    <property type="entry name" value="DUF6504"/>
    <property type="match status" value="1"/>
</dbReference>
<dbReference type="Pfam" id="PF11799">
    <property type="entry name" value="IMS_C"/>
    <property type="match status" value="1"/>
</dbReference>
<dbReference type="PANTHER" id="PTHR35369:SF2">
    <property type="entry name" value="BLR3025 PROTEIN"/>
    <property type="match status" value="1"/>
</dbReference>
<reference evidence="9 10" key="1">
    <citation type="submission" date="2019-06" db="EMBL/GenBank/DDBJ databases">
        <title>Genomic Encyclopedia of Type Strains, Phase IV (KMG-V): Genome sequencing to study the core and pangenomes of soil and plant-associated prokaryotes.</title>
        <authorList>
            <person name="Whitman W."/>
        </authorList>
    </citation>
    <scope>NUCLEOTIDE SEQUENCE [LARGE SCALE GENOMIC DNA]</scope>
    <source>
        <strain evidence="9 10">BR 11622</strain>
    </source>
</reference>
<keyword evidence="10" id="KW-1185">Reference proteome</keyword>
<evidence type="ECO:0000256" key="1">
    <source>
        <dbReference type="ARBA" id="ARBA00011245"/>
    </source>
</evidence>
<proteinExistence type="predicted"/>
<evidence type="ECO:0000256" key="3">
    <source>
        <dbReference type="ARBA" id="ARBA00022763"/>
    </source>
</evidence>
<dbReference type="PANTHER" id="PTHR35369">
    <property type="entry name" value="BLR3025 PROTEIN-RELATED"/>
    <property type="match status" value="1"/>
</dbReference>
<dbReference type="GO" id="GO:0003684">
    <property type="term" value="F:damaged DNA binding"/>
    <property type="evidence" value="ECO:0007669"/>
    <property type="project" value="InterPro"/>
</dbReference>
<dbReference type="Proteomes" id="UP000315751">
    <property type="component" value="Unassembled WGS sequence"/>
</dbReference>
<dbReference type="AlphaFoldDB" id="A0A560HH80"/>
<evidence type="ECO:0000259" key="7">
    <source>
        <dbReference type="Pfam" id="PF11799"/>
    </source>
</evidence>
<dbReference type="EMBL" id="VITR01000001">
    <property type="protein sequence ID" value="TWB45817.1"/>
    <property type="molecule type" value="Genomic_DNA"/>
</dbReference>
<dbReference type="Pfam" id="PF00817">
    <property type="entry name" value="IMS"/>
    <property type="match status" value="1"/>
</dbReference>
<dbReference type="InterPro" id="IPR001126">
    <property type="entry name" value="UmuC"/>
</dbReference>
<name>A0A560HH80_9PROT</name>
<dbReference type="InterPro" id="IPR045443">
    <property type="entry name" value="DUF6504"/>
</dbReference>
<comment type="catalytic activity">
    <reaction evidence="5">
        <text>DNA(n) + a 2'-deoxyribonucleoside 5'-triphosphate = DNA(n+1) + diphosphate</text>
        <dbReference type="Rhea" id="RHEA:22508"/>
        <dbReference type="Rhea" id="RHEA-COMP:17339"/>
        <dbReference type="Rhea" id="RHEA-COMP:17340"/>
        <dbReference type="ChEBI" id="CHEBI:33019"/>
        <dbReference type="ChEBI" id="CHEBI:61560"/>
        <dbReference type="ChEBI" id="CHEBI:173112"/>
        <dbReference type="EC" id="2.7.7.7"/>
    </reaction>
</comment>
<keyword evidence="3" id="KW-0227">DNA damage</keyword>
<evidence type="ECO:0000313" key="9">
    <source>
        <dbReference type="EMBL" id="TWB45817.1"/>
    </source>
</evidence>
<gene>
    <name evidence="9" type="ORF">FBZ90_101152</name>
</gene>
<comment type="subunit">
    <text evidence="1">Monomer.</text>
</comment>
<dbReference type="CDD" id="cd03468">
    <property type="entry name" value="PolY_like"/>
    <property type="match status" value="1"/>
</dbReference>
<dbReference type="InterPro" id="IPR043502">
    <property type="entry name" value="DNA/RNA_pol_sf"/>
</dbReference>
<accession>A0A560HH80</accession>
<dbReference type="GO" id="GO:0006281">
    <property type="term" value="P:DNA repair"/>
    <property type="evidence" value="ECO:0007669"/>
    <property type="project" value="InterPro"/>
</dbReference>
<organism evidence="9 10">
    <name type="scientific">Nitrospirillum amazonense</name>
    <dbReference type="NCBI Taxonomy" id="28077"/>
    <lineage>
        <taxon>Bacteria</taxon>
        <taxon>Pseudomonadati</taxon>
        <taxon>Pseudomonadota</taxon>
        <taxon>Alphaproteobacteria</taxon>
        <taxon>Rhodospirillales</taxon>
        <taxon>Azospirillaceae</taxon>
        <taxon>Nitrospirillum</taxon>
    </lineage>
</organism>
<sequence>MTTAAGQGGVRLQAVDTLAARQGLRPGITLADAQAVVPTLQAIPADPVGDAAAQATLADWATRFTPLVALDGADGLLLDITGCAHLFGGEPGLLGDLDRRLAKAGISALSAAASTPAAAWAWARFHTTAGGGPILPDGQAARDALWRLPLSALRLSDRLVDDLSRVGIRRVEELARLPRAPLAARYGLEPLRRLDQLTGDAPEPMTPVRPQAPYIVRMPFAEPISRREDIDAAALHLLREMGGRLARDGKGARQLDLGFIRTDATSQRMAIGIGRPMRCAGHLLRLFGEKFSQVDPGFGIEAMVLEAVSVDAMAPEQAGLEGGAGGTELEALVDRVANRVGPARMGQPRPVNTHVPERAVRRGTVDGPVSSADEWASDAPRPVLLLPRPEPVDVSSVLPSGAPAAFRWRGDRYLVARLEGPERLRGEWWHGEAPTQRDYWRMQMVDGRRFWLFQAAETWFMHGWFA</sequence>
<protein>
    <recommendedName>
        <fullName evidence="2">DNA-directed DNA polymerase</fullName>
        <ecNumber evidence="2">2.7.7.7</ecNumber>
    </recommendedName>
</protein>
<feature type="domain" description="UmuC" evidence="6">
    <location>
        <begin position="14"/>
        <end position="122"/>
    </location>
</feature>
<dbReference type="EC" id="2.7.7.7" evidence="2"/>
<evidence type="ECO:0000259" key="8">
    <source>
        <dbReference type="Pfam" id="PF20114"/>
    </source>
</evidence>
<evidence type="ECO:0000313" key="10">
    <source>
        <dbReference type="Proteomes" id="UP000315751"/>
    </source>
</evidence>
<feature type="domain" description="DNA polymerase Y-family little finger" evidence="7">
    <location>
        <begin position="218"/>
        <end position="298"/>
    </location>
</feature>
<evidence type="ECO:0000256" key="2">
    <source>
        <dbReference type="ARBA" id="ARBA00012417"/>
    </source>
</evidence>
<feature type="domain" description="DUF6504" evidence="8">
    <location>
        <begin position="400"/>
        <end position="450"/>
    </location>
</feature>
<dbReference type="InterPro" id="IPR017961">
    <property type="entry name" value="DNA_pol_Y-fam_little_finger"/>
</dbReference>
<evidence type="ECO:0000256" key="4">
    <source>
        <dbReference type="ARBA" id="ARBA00025589"/>
    </source>
</evidence>
<dbReference type="InterPro" id="IPR050356">
    <property type="entry name" value="SulA_CellDiv_inhibitor"/>
</dbReference>
<comment type="function">
    <text evidence="4">Poorly processive, error-prone DNA polymerase involved in untargeted mutagenesis. Copies undamaged DNA at stalled replication forks, which arise in vivo from mismatched or misaligned primer ends. These misaligned primers can be extended by PolIV. Exhibits no 3'-5' exonuclease (proofreading) activity. May be involved in translesional synthesis, in conjunction with the beta clamp from PolIII.</text>
</comment>
<comment type="caution">
    <text evidence="9">The sequence shown here is derived from an EMBL/GenBank/DDBJ whole genome shotgun (WGS) entry which is preliminary data.</text>
</comment>
<evidence type="ECO:0000256" key="5">
    <source>
        <dbReference type="ARBA" id="ARBA00049244"/>
    </source>
</evidence>